<evidence type="ECO:0000313" key="1">
    <source>
        <dbReference type="EMBL" id="KAG7286740.1"/>
    </source>
</evidence>
<protein>
    <submittedName>
        <fullName evidence="1">Uncharacterized protein</fullName>
    </submittedName>
</protein>
<reference evidence="1" key="1">
    <citation type="submission" date="2023-02" db="EMBL/GenBank/DDBJ databases">
        <authorList>
            <person name="Palmer J.M."/>
        </authorList>
    </citation>
    <scope>NUCLEOTIDE SEQUENCE</scope>
    <source>
        <strain evidence="1">FW57</strain>
    </source>
</reference>
<comment type="caution">
    <text evidence="1">The sequence shown here is derived from an EMBL/GenBank/DDBJ whole genome shotgun (WGS) entry which is preliminary data.</text>
</comment>
<gene>
    <name evidence="1" type="ORF">NEMBOFW57_009054</name>
</gene>
<dbReference type="AlphaFoldDB" id="A0AAD4HXV6"/>
<keyword evidence="2" id="KW-1185">Reference proteome</keyword>
<dbReference type="EMBL" id="JAHCVI010000004">
    <property type="protein sequence ID" value="KAG7286740.1"/>
    <property type="molecule type" value="Genomic_DNA"/>
</dbReference>
<accession>A0AAD4HXV6</accession>
<dbReference type="Proteomes" id="UP001197093">
    <property type="component" value="Unassembled WGS sequence"/>
</dbReference>
<name>A0AAD4HXV6_9PEZI</name>
<sequence length="457" mass="50854">MTHTFTDPDKFKLLGPDIWQYPGSLSQPDDPYVTWVLRHPGNTRVGVTMPARVGQLSQAPLPLNEYDQSLDQRYNMTPLPAARTGTAEGYPWVVHLHARSLMEAPEWQWPWHDSSWDYQIPTQWIKGTAWFVRGVSDDDRAPIYLMTAAHNLVKKAPKHIDAWGRPMDSGVLSRGLKLSVQKSNGTLREGPYKGMYQSRARADAVLVVAELRPDPHTGRQYQRFVAWADMACIPQMYLLDPEGNRNDIAALRLHQPFPGDFPSSVLSNAPYIHSLPPNFTTLPDALFMGVGIPGFLDKYLERGGTYLLRALAHKDQDADPADHDTVFHFRPYGAIELRPLPDPGAPTDGKERFGGTLIHRLPQPRMPFGVSGGPGILGVRAGGNKVEMVICCMVIEDKDRSRGRTVSWWSGGAVFSSAGMTLDAADPGVLLSQLGATDLEWRAVTVNGQQYQRLSKR</sequence>
<organism evidence="1 2">
    <name type="scientific">Staphylotrichum longicolle</name>
    <dbReference type="NCBI Taxonomy" id="669026"/>
    <lineage>
        <taxon>Eukaryota</taxon>
        <taxon>Fungi</taxon>
        <taxon>Dikarya</taxon>
        <taxon>Ascomycota</taxon>
        <taxon>Pezizomycotina</taxon>
        <taxon>Sordariomycetes</taxon>
        <taxon>Sordariomycetidae</taxon>
        <taxon>Sordariales</taxon>
        <taxon>Chaetomiaceae</taxon>
        <taxon>Staphylotrichum</taxon>
    </lineage>
</organism>
<evidence type="ECO:0000313" key="2">
    <source>
        <dbReference type="Proteomes" id="UP001197093"/>
    </source>
</evidence>
<proteinExistence type="predicted"/>